<evidence type="ECO:0000256" key="1">
    <source>
        <dbReference type="SAM" id="Phobius"/>
    </source>
</evidence>
<evidence type="ECO:0000313" key="2">
    <source>
        <dbReference type="EMBL" id="KAF2453923.1"/>
    </source>
</evidence>
<protein>
    <submittedName>
        <fullName evidence="2">Uncharacterized protein</fullName>
    </submittedName>
</protein>
<proteinExistence type="predicted"/>
<keyword evidence="1" id="KW-1133">Transmembrane helix</keyword>
<feature type="transmembrane region" description="Helical" evidence="1">
    <location>
        <begin position="80"/>
        <end position="101"/>
    </location>
</feature>
<sequence length="102" mass="12098">MLRSIRSHQEKRAWRWHEWGFSLVYSWTGGQEILHLCSLFLYSILIHEVLSLCAAALDWCYCASMFRVEHTPDPLYYDALLRTPVFPFFLFVSVFVSTFVFP</sequence>
<evidence type="ECO:0000313" key="3">
    <source>
        <dbReference type="Proteomes" id="UP000799766"/>
    </source>
</evidence>
<dbReference type="EMBL" id="MU001694">
    <property type="protein sequence ID" value="KAF2453923.1"/>
    <property type="molecule type" value="Genomic_DNA"/>
</dbReference>
<reference evidence="2" key="1">
    <citation type="journal article" date="2020" name="Stud. Mycol.">
        <title>101 Dothideomycetes genomes: a test case for predicting lifestyles and emergence of pathogens.</title>
        <authorList>
            <person name="Haridas S."/>
            <person name="Albert R."/>
            <person name="Binder M."/>
            <person name="Bloem J."/>
            <person name="Labutti K."/>
            <person name="Salamov A."/>
            <person name="Andreopoulos B."/>
            <person name="Baker S."/>
            <person name="Barry K."/>
            <person name="Bills G."/>
            <person name="Bluhm B."/>
            <person name="Cannon C."/>
            <person name="Castanera R."/>
            <person name="Culley D."/>
            <person name="Daum C."/>
            <person name="Ezra D."/>
            <person name="Gonzalez J."/>
            <person name="Henrissat B."/>
            <person name="Kuo A."/>
            <person name="Liang C."/>
            <person name="Lipzen A."/>
            <person name="Lutzoni F."/>
            <person name="Magnuson J."/>
            <person name="Mondo S."/>
            <person name="Nolan M."/>
            <person name="Ohm R."/>
            <person name="Pangilinan J."/>
            <person name="Park H.-J."/>
            <person name="Ramirez L."/>
            <person name="Alfaro M."/>
            <person name="Sun H."/>
            <person name="Tritt A."/>
            <person name="Yoshinaga Y."/>
            <person name="Zwiers L.-H."/>
            <person name="Turgeon B."/>
            <person name="Goodwin S."/>
            <person name="Spatafora J."/>
            <person name="Crous P."/>
            <person name="Grigoriev I."/>
        </authorList>
    </citation>
    <scope>NUCLEOTIDE SEQUENCE</scope>
    <source>
        <strain evidence="2">ATCC 16933</strain>
    </source>
</reference>
<keyword evidence="3" id="KW-1185">Reference proteome</keyword>
<organism evidence="2 3">
    <name type="scientific">Lineolata rhizophorae</name>
    <dbReference type="NCBI Taxonomy" id="578093"/>
    <lineage>
        <taxon>Eukaryota</taxon>
        <taxon>Fungi</taxon>
        <taxon>Dikarya</taxon>
        <taxon>Ascomycota</taxon>
        <taxon>Pezizomycotina</taxon>
        <taxon>Dothideomycetes</taxon>
        <taxon>Dothideomycetes incertae sedis</taxon>
        <taxon>Lineolatales</taxon>
        <taxon>Lineolataceae</taxon>
        <taxon>Lineolata</taxon>
    </lineage>
</organism>
<dbReference type="Proteomes" id="UP000799766">
    <property type="component" value="Unassembled WGS sequence"/>
</dbReference>
<keyword evidence="1" id="KW-0472">Membrane</keyword>
<gene>
    <name evidence="2" type="ORF">BDY21DRAFT_114902</name>
</gene>
<keyword evidence="1" id="KW-0812">Transmembrane</keyword>
<name>A0A6A6NRI7_9PEZI</name>
<dbReference type="AlphaFoldDB" id="A0A6A6NRI7"/>
<accession>A0A6A6NRI7</accession>